<dbReference type="InterPro" id="IPR036597">
    <property type="entry name" value="Fido-like_dom_sf"/>
</dbReference>
<protein>
    <submittedName>
        <fullName evidence="2">Cytochrome C</fullName>
    </submittedName>
</protein>
<dbReference type="STRING" id="1630136.AS592_00485"/>
<evidence type="ECO:0000259" key="1">
    <source>
        <dbReference type="PROSITE" id="PS51459"/>
    </source>
</evidence>
<dbReference type="Proteomes" id="UP000075359">
    <property type="component" value="Unassembled WGS sequence"/>
</dbReference>
<dbReference type="Pfam" id="PF02661">
    <property type="entry name" value="Fic"/>
    <property type="match status" value="1"/>
</dbReference>
<dbReference type="AlphaFoldDB" id="A0A151CHC4"/>
<accession>A0A151CHC4</accession>
<dbReference type="InterPro" id="IPR053737">
    <property type="entry name" value="Type_II_TA_Toxin"/>
</dbReference>
<comment type="caution">
    <text evidence="2">The sequence shown here is derived from an EMBL/GenBank/DDBJ whole genome shotgun (WGS) entry which is preliminary data.</text>
</comment>
<dbReference type="Gene3D" id="1.20.120.1870">
    <property type="entry name" value="Fic/DOC protein, Fido domain"/>
    <property type="match status" value="1"/>
</dbReference>
<sequence length="334" mass="37906">MSDIVIYEDGTLTIGARVEQESIWLSQKQMAELFEVDSDTISYHLKNIYKSSELSKESTTEKISVVQKEGTREVKRKISFYNLDAIISVGYRVNSQKATQFRIWSTNILKQYILEGYALNKERLRQQKLEELDKTIQLIKQGLKNQELSLQEAKGFVEIVGSYAKSWALLQGYDDQSLQEVLQSREEKFVLDYDEAKAAIAELKRTLIAKGEATELFGQEKAGEFKGNLLNIYQSFGGADLLPSLEAKAANLLYYIIKGHPFNDGNKRIGAYLFVLFLHKNGMLYKPNGEPKINDNALASVALLVAQSDPTHKEILIRLVMNMLYDGDEKIEVV</sequence>
<evidence type="ECO:0000313" key="2">
    <source>
        <dbReference type="EMBL" id="KYJ86940.1"/>
    </source>
</evidence>
<gene>
    <name evidence="2" type="ORF">AS592_00485</name>
</gene>
<dbReference type="PROSITE" id="PS51459">
    <property type="entry name" value="FIDO"/>
    <property type="match status" value="1"/>
</dbReference>
<reference evidence="2 3" key="1">
    <citation type="submission" date="2015-11" db="EMBL/GenBank/DDBJ databases">
        <title>Draft genome of Sulfurovum riftiae 1812E, a member of the Epsilonproteobacteria isolated from the tube of the deep-sea hydrothermal vent tubewom Riftia pachyptila.</title>
        <authorList>
            <person name="Vetriani C."/>
            <person name="Giovannelli D."/>
        </authorList>
    </citation>
    <scope>NUCLEOTIDE SEQUENCE [LARGE SCALE GENOMIC DNA]</scope>
    <source>
        <strain evidence="2 3">1812E</strain>
    </source>
</reference>
<evidence type="ECO:0000313" key="3">
    <source>
        <dbReference type="Proteomes" id="UP000075359"/>
    </source>
</evidence>
<dbReference type="InterPro" id="IPR003812">
    <property type="entry name" value="Fido"/>
</dbReference>
<dbReference type="OrthoDB" id="9816206at2"/>
<dbReference type="EMBL" id="LNKT01000011">
    <property type="protein sequence ID" value="KYJ86940.1"/>
    <property type="molecule type" value="Genomic_DNA"/>
</dbReference>
<organism evidence="2 3">
    <name type="scientific">Sulfurovum riftiae</name>
    <dbReference type="NCBI Taxonomy" id="1630136"/>
    <lineage>
        <taxon>Bacteria</taxon>
        <taxon>Pseudomonadati</taxon>
        <taxon>Campylobacterota</taxon>
        <taxon>Epsilonproteobacteria</taxon>
        <taxon>Campylobacterales</taxon>
        <taxon>Sulfurovaceae</taxon>
        <taxon>Sulfurovum</taxon>
    </lineage>
</organism>
<dbReference type="PANTHER" id="PTHR35810">
    <property type="entry name" value="CYTOPLASMIC PROTEIN-RELATED"/>
    <property type="match status" value="1"/>
</dbReference>
<feature type="domain" description="Fido" evidence="1">
    <location>
        <begin position="195"/>
        <end position="322"/>
    </location>
</feature>
<dbReference type="Pfam" id="PF13310">
    <property type="entry name" value="Virulence_RhuM"/>
    <property type="match status" value="1"/>
</dbReference>
<name>A0A151CHC4_9BACT</name>
<dbReference type="InterPro" id="IPR011204">
    <property type="entry name" value="Virulence_RhuM-like"/>
</dbReference>
<keyword evidence="3" id="KW-1185">Reference proteome</keyword>
<proteinExistence type="predicted"/>
<dbReference type="PANTHER" id="PTHR35810:SF1">
    <property type="entry name" value="CYTOPLASMIC PROTEIN"/>
    <property type="match status" value="1"/>
</dbReference>
<dbReference type="SUPFAM" id="SSF140931">
    <property type="entry name" value="Fic-like"/>
    <property type="match status" value="1"/>
</dbReference>